<dbReference type="PANTHER" id="PTHR43918:SF13">
    <property type="entry name" value="ACETYLCHOLINESTERASE"/>
    <property type="match status" value="1"/>
</dbReference>
<gene>
    <name evidence="12" type="ORF">NTJ_08061</name>
</gene>
<dbReference type="InterPro" id="IPR001445">
    <property type="entry name" value="Acylcholinesterase_insect"/>
</dbReference>
<evidence type="ECO:0000256" key="8">
    <source>
        <dbReference type="ARBA" id="ARBA00023180"/>
    </source>
</evidence>
<dbReference type="EMBL" id="AP028914">
    <property type="protein sequence ID" value="BES95252.1"/>
    <property type="molecule type" value="Genomic_DNA"/>
</dbReference>
<evidence type="ECO:0000256" key="9">
    <source>
        <dbReference type="ARBA" id="ARBA00048484"/>
    </source>
</evidence>
<keyword evidence="10" id="KW-0732">Signal</keyword>
<accession>A0ABN7AV32</accession>
<keyword evidence="8" id="KW-0325">Glycoprotein</keyword>
<evidence type="ECO:0000256" key="5">
    <source>
        <dbReference type="ARBA" id="ARBA00022801"/>
    </source>
</evidence>
<dbReference type="EC" id="3.1.1.7" evidence="2"/>
<dbReference type="PRINTS" id="PR00880">
    <property type="entry name" value="ACHEINSECT"/>
</dbReference>
<sequence>MMTEWAECVLVLLSVSCCAVVVNCRPHSGPTSENSHKTHQIEPDPTLVKTRSGFIKGFSRSALGREVHVYLGIPFAKPPLGPLRFRKPVAIEPWYGVLDGTNLPNSCYQERYEYFPGFEGEEMWNPNTNISEDCLYLNLWVPQPMKIRHHNSEKEEINSSKIPKLPILIWIYGGGYMSGTATLDVYDGLNLAASNGVIVASVQYRVGAFGFLYLEPLLAPGSNEAPGNMGLWDQVCAIRWIKENIHSFNGDPDLITLFGESAGGGSVSLHLISPVTRGLVRRGIMQSGTINAPWSYMTGERALEIGKQLVSDCSCNASQLADSPSRVMACMRAADSKTISTMQWNSYSGILGFPSAPTIDGNFLPKDPMELLKEGDFPETEILIGSNLDEGTYFLLYDFIDYFSKDNQVVLHRDKFLELVNTIFKNMSKLEREAIIFQYTNWESPDDGILNVKLISDIVGDYFFICPTNHFAENFSKHKLKVYYYYFMQRPTTSLWGEWMGVIHGDDIGYVFGHPLNMSLSYNARERDLSLRIMGAFANFATHGKPASEDVLWPAYTKESPNYFIFHAEDSGLGRGPRSTSCAFWNDLFPRLKQPECNCGDGPQPSNGPVPYLNGNISDFGDFEGDTGFALRPTGQSQLQLLCLLAALVAM</sequence>
<dbReference type="Proteomes" id="UP001307889">
    <property type="component" value="Chromosome 6"/>
</dbReference>
<evidence type="ECO:0000256" key="6">
    <source>
        <dbReference type="ARBA" id="ARBA00022867"/>
    </source>
</evidence>
<reference evidence="12 13" key="1">
    <citation type="submission" date="2023-09" db="EMBL/GenBank/DDBJ databases">
        <title>Nesidiocoris tenuis whole genome shotgun sequence.</title>
        <authorList>
            <person name="Shibata T."/>
            <person name="Shimoda M."/>
            <person name="Kobayashi T."/>
            <person name="Uehara T."/>
        </authorList>
    </citation>
    <scope>NUCLEOTIDE SEQUENCE [LARGE SCALE GENOMIC DNA]</scope>
    <source>
        <strain evidence="12 13">Japan</strain>
    </source>
</reference>
<name>A0ABN7AV32_9HEMI</name>
<dbReference type="InterPro" id="IPR050654">
    <property type="entry name" value="AChE-related_enzymes"/>
</dbReference>
<keyword evidence="6" id="KW-0531">Neurotransmitter degradation</keyword>
<keyword evidence="13" id="KW-1185">Reference proteome</keyword>
<feature type="domain" description="Carboxylesterase type B" evidence="11">
    <location>
        <begin position="45"/>
        <end position="585"/>
    </location>
</feature>
<dbReference type="InterPro" id="IPR002018">
    <property type="entry name" value="CarbesteraseB"/>
</dbReference>
<evidence type="ECO:0000256" key="1">
    <source>
        <dbReference type="ARBA" id="ARBA00005964"/>
    </source>
</evidence>
<dbReference type="Pfam" id="PF00135">
    <property type="entry name" value="COesterase"/>
    <property type="match status" value="1"/>
</dbReference>
<evidence type="ECO:0000256" key="3">
    <source>
        <dbReference type="ARBA" id="ARBA00020419"/>
    </source>
</evidence>
<organism evidence="12 13">
    <name type="scientific">Nesidiocoris tenuis</name>
    <dbReference type="NCBI Taxonomy" id="355587"/>
    <lineage>
        <taxon>Eukaryota</taxon>
        <taxon>Metazoa</taxon>
        <taxon>Ecdysozoa</taxon>
        <taxon>Arthropoda</taxon>
        <taxon>Hexapoda</taxon>
        <taxon>Insecta</taxon>
        <taxon>Pterygota</taxon>
        <taxon>Neoptera</taxon>
        <taxon>Paraneoptera</taxon>
        <taxon>Hemiptera</taxon>
        <taxon>Heteroptera</taxon>
        <taxon>Panheteroptera</taxon>
        <taxon>Cimicomorpha</taxon>
        <taxon>Miridae</taxon>
        <taxon>Dicyphina</taxon>
        <taxon>Nesidiocoris</taxon>
    </lineage>
</organism>
<proteinExistence type="inferred from homology"/>
<feature type="chain" id="PRO_5046964759" description="Acetylcholinesterase" evidence="10">
    <location>
        <begin position="25"/>
        <end position="651"/>
    </location>
</feature>
<keyword evidence="5" id="KW-0378">Hydrolase</keyword>
<dbReference type="InterPro" id="IPR029058">
    <property type="entry name" value="AB_hydrolase_fold"/>
</dbReference>
<keyword evidence="7" id="KW-1015">Disulfide bond</keyword>
<dbReference type="Gene3D" id="3.40.50.1820">
    <property type="entry name" value="alpha/beta hydrolase"/>
    <property type="match status" value="1"/>
</dbReference>
<dbReference type="InterPro" id="IPR019819">
    <property type="entry name" value="Carboxylesterase_B_CS"/>
</dbReference>
<comment type="similarity">
    <text evidence="1">Belongs to the type-B carboxylesterase/lipase family.</text>
</comment>
<evidence type="ECO:0000313" key="12">
    <source>
        <dbReference type="EMBL" id="BES95252.1"/>
    </source>
</evidence>
<dbReference type="SUPFAM" id="SSF53474">
    <property type="entry name" value="alpha/beta-Hydrolases"/>
    <property type="match status" value="1"/>
</dbReference>
<dbReference type="PRINTS" id="PR00878">
    <property type="entry name" value="CHOLNESTRASE"/>
</dbReference>
<evidence type="ECO:0000256" key="2">
    <source>
        <dbReference type="ARBA" id="ARBA00013276"/>
    </source>
</evidence>
<evidence type="ECO:0000256" key="7">
    <source>
        <dbReference type="ARBA" id="ARBA00023157"/>
    </source>
</evidence>
<evidence type="ECO:0000256" key="4">
    <source>
        <dbReference type="ARBA" id="ARBA00022487"/>
    </source>
</evidence>
<evidence type="ECO:0000256" key="10">
    <source>
        <dbReference type="SAM" id="SignalP"/>
    </source>
</evidence>
<comment type="catalytic activity">
    <reaction evidence="9">
        <text>acetylcholine + H2O = choline + acetate + H(+)</text>
        <dbReference type="Rhea" id="RHEA:17561"/>
        <dbReference type="ChEBI" id="CHEBI:15354"/>
        <dbReference type="ChEBI" id="CHEBI:15355"/>
        <dbReference type="ChEBI" id="CHEBI:15377"/>
        <dbReference type="ChEBI" id="CHEBI:15378"/>
        <dbReference type="ChEBI" id="CHEBI:30089"/>
        <dbReference type="EC" id="3.1.1.7"/>
    </reaction>
</comment>
<dbReference type="PANTHER" id="PTHR43918">
    <property type="entry name" value="ACETYLCHOLINESTERASE"/>
    <property type="match status" value="1"/>
</dbReference>
<feature type="signal peptide" evidence="10">
    <location>
        <begin position="1"/>
        <end position="24"/>
    </location>
</feature>
<evidence type="ECO:0000259" key="11">
    <source>
        <dbReference type="Pfam" id="PF00135"/>
    </source>
</evidence>
<evidence type="ECO:0000313" key="13">
    <source>
        <dbReference type="Proteomes" id="UP001307889"/>
    </source>
</evidence>
<dbReference type="PROSITE" id="PS00941">
    <property type="entry name" value="CARBOXYLESTERASE_B_2"/>
    <property type="match status" value="1"/>
</dbReference>
<dbReference type="InterPro" id="IPR000997">
    <property type="entry name" value="Cholinesterase"/>
</dbReference>
<dbReference type="CDD" id="cd00312">
    <property type="entry name" value="Esterase_lipase"/>
    <property type="match status" value="1"/>
</dbReference>
<keyword evidence="4" id="KW-0719">Serine esterase</keyword>
<protein>
    <recommendedName>
        <fullName evidence="3">Acetylcholinesterase</fullName>
        <ecNumber evidence="2">3.1.1.7</ecNumber>
    </recommendedName>
</protein>